<dbReference type="Pfam" id="PF01408">
    <property type="entry name" value="GFO_IDH_MocA"/>
    <property type="match status" value="1"/>
</dbReference>
<dbReference type="InterPro" id="IPR050463">
    <property type="entry name" value="Gfo/Idh/MocA_oxidrdct_glycsds"/>
</dbReference>
<dbReference type="RefSeq" id="WP_380889134.1">
    <property type="nucleotide sequence ID" value="NZ_JBHUDY010000001.1"/>
</dbReference>
<comment type="caution">
    <text evidence="4">The sequence shown here is derived from an EMBL/GenBank/DDBJ whole genome shotgun (WGS) entry which is preliminary data.</text>
</comment>
<evidence type="ECO:0000313" key="5">
    <source>
        <dbReference type="Proteomes" id="UP001597115"/>
    </source>
</evidence>
<gene>
    <name evidence="4" type="ORF">ACFSCW_10945</name>
</gene>
<dbReference type="SUPFAM" id="SSF51735">
    <property type="entry name" value="NAD(P)-binding Rossmann-fold domains"/>
    <property type="match status" value="1"/>
</dbReference>
<sequence length="389" mass="41131">MLTVGVLGAGAIAPPYYMALSAWPQLRFVACSSKGMDSARAAGERYGVPAVPFSDMLADPAIDVIVNLTPIQAHYETSRRILSAGKHLYSEKPLAQTVEQARELMALAEAEGLRIGCAPDTFFGCAHQEARAAIDEGAIGRPVGGALFLGGGGCDAWHPYPEPFYAKGAGPVADHAPYYLTQLVNLLGPVASVMGTGSRPSPIRTLGHRSRVGETIETEVDTTAVALLEMRGGQLVTLAMSWDMGPHARTPIDIYGSGGSLQNPDPNWSDGPVRVIGANGLVQERDASGRCFSRPTMITFQGNPVAYYRLCGLADMADAIAQGRPHRASAELAFHVLEVIEAVRLSAESGSRIAIRSSCERPAPIGDDITGAATIKPLGEELLDARTLL</sequence>
<dbReference type="Pfam" id="PF22725">
    <property type="entry name" value="GFO_IDH_MocA_C3"/>
    <property type="match status" value="1"/>
</dbReference>
<dbReference type="Gene3D" id="3.30.360.10">
    <property type="entry name" value="Dihydrodipicolinate Reductase, domain 2"/>
    <property type="match status" value="1"/>
</dbReference>
<keyword evidence="1" id="KW-0560">Oxidoreductase</keyword>
<dbReference type="Gene3D" id="3.40.50.720">
    <property type="entry name" value="NAD(P)-binding Rossmann-like Domain"/>
    <property type="match status" value="1"/>
</dbReference>
<feature type="domain" description="Gfo/Idh/MocA-like oxidoreductase N-terminal" evidence="2">
    <location>
        <begin position="3"/>
        <end position="115"/>
    </location>
</feature>
<dbReference type="PANTHER" id="PTHR43818">
    <property type="entry name" value="BCDNA.GH03377"/>
    <property type="match status" value="1"/>
</dbReference>
<keyword evidence="5" id="KW-1185">Reference proteome</keyword>
<dbReference type="InterPro" id="IPR000683">
    <property type="entry name" value="Gfo/Idh/MocA-like_OxRdtase_N"/>
</dbReference>
<dbReference type="InterPro" id="IPR055170">
    <property type="entry name" value="GFO_IDH_MocA-like_dom"/>
</dbReference>
<reference evidence="5" key="1">
    <citation type="journal article" date="2019" name="Int. J. Syst. Evol. Microbiol.">
        <title>The Global Catalogue of Microorganisms (GCM) 10K type strain sequencing project: providing services to taxonomists for standard genome sequencing and annotation.</title>
        <authorList>
            <consortium name="The Broad Institute Genomics Platform"/>
            <consortium name="The Broad Institute Genome Sequencing Center for Infectious Disease"/>
            <person name="Wu L."/>
            <person name="Ma J."/>
        </authorList>
    </citation>
    <scope>NUCLEOTIDE SEQUENCE [LARGE SCALE GENOMIC DNA]</scope>
    <source>
        <strain evidence="5">CGMCC 1.16275</strain>
    </source>
</reference>
<evidence type="ECO:0000259" key="3">
    <source>
        <dbReference type="Pfam" id="PF22725"/>
    </source>
</evidence>
<name>A0ABW4I595_9SPHN</name>
<evidence type="ECO:0000256" key="1">
    <source>
        <dbReference type="ARBA" id="ARBA00023002"/>
    </source>
</evidence>
<accession>A0ABW4I595</accession>
<dbReference type="Proteomes" id="UP001597115">
    <property type="component" value="Unassembled WGS sequence"/>
</dbReference>
<proteinExistence type="predicted"/>
<dbReference type="EMBL" id="JBHUDY010000001">
    <property type="protein sequence ID" value="MFD1612320.1"/>
    <property type="molecule type" value="Genomic_DNA"/>
</dbReference>
<evidence type="ECO:0000313" key="4">
    <source>
        <dbReference type="EMBL" id="MFD1612320.1"/>
    </source>
</evidence>
<feature type="domain" description="GFO/IDH/MocA-like oxidoreductase" evidence="3">
    <location>
        <begin position="127"/>
        <end position="261"/>
    </location>
</feature>
<organism evidence="4 5">
    <name type="scientific">Sphingomonas tabacisoli</name>
    <dbReference type="NCBI Taxonomy" id="2249466"/>
    <lineage>
        <taxon>Bacteria</taxon>
        <taxon>Pseudomonadati</taxon>
        <taxon>Pseudomonadota</taxon>
        <taxon>Alphaproteobacteria</taxon>
        <taxon>Sphingomonadales</taxon>
        <taxon>Sphingomonadaceae</taxon>
        <taxon>Sphingomonas</taxon>
    </lineage>
</organism>
<dbReference type="PANTHER" id="PTHR43818:SF11">
    <property type="entry name" value="BCDNA.GH03377"/>
    <property type="match status" value="1"/>
</dbReference>
<dbReference type="SUPFAM" id="SSF55347">
    <property type="entry name" value="Glyceraldehyde-3-phosphate dehydrogenase-like, C-terminal domain"/>
    <property type="match status" value="1"/>
</dbReference>
<dbReference type="InterPro" id="IPR036291">
    <property type="entry name" value="NAD(P)-bd_dom_sf"/>
</dbReference>
<protein>
    <submittedName>
        <fullName evidence="4">Gfo/Idh/MocA family protein</fullName>
    </submittedName>
</protein>
<evidence type="ECO:0000259" key="2">
    <source>
        <dbReference type="Pfam" id="PF01408"/>
    </source>
</evidence>